<evidence type="ECO:0000313" key="7">
    <source>
        <dbReference type="Proteomes" id="UP001500618"/>
    </source>
</evidence>
<dbReference type="InterPro" id="IPR011611">
    <property type="entry name" value="PfkB_dom"/>
</dbReference>
<comment type="similarity">
    <text evidence="1 4">Belongs to the carbohydrate kinase PfkB family.</text>
</comment>
<protein>
    <submittedName>
        <fullName evidence="6">Sugar kinase</fullName>
    </submittedName>
</protein>
<comment type="caution">
    <text evidence="6">The sequence shown here is derived from an EMBL/GenBank/DDBJ whole genome shotgun (WGS) entry which is preliminary data.</text>
</comment>
<name>A0ABP4V7R2_9ACTN</name>
<evidence type="ECO:0000259" key="5">
    <source>
        <dbReference type="Pfam" id="PF00294"/>
    </source>
</evidence>
<sequence length="282" mass="28257">MTDVLALASGPLWTDSDTPARIRLTGGGAGANTAAWLAELGAAVTFVCAVGDDDTGRARTSELRSVDVAALTTAEPTGTVVVLVRPDGGRSMLPDRGANDRLTAEHVTSALAACTPAHVHVSGYTLLGAGSRAAGLAALAWAYERGIECSASLASAAPLVATGAAAVREWLTRTDVVLANHDEALVVTGESDPSRAASSLAEGRFAAIVTLGSQGALWADRDGVVRRVAQPAAVVDTTGAGDAFTAGLLAAILRKVSGAEALDAGSAAAARCVSHPGARPSR</sequence>
<evidence type="ECO:0000256" key="3">
    <source>
        <dbReference type="ARBA" id="ARBA00022777"/>
    </source>
</evidence>
<keyword evidence="2 4" id="KW-0808">Transferase</keyword>
<dbReference type="GO" id="GO:0016301">
    <property type="term" value="F:kinase activity"/>
    <property type="evidence" value="ECO:0007669"/>
    <property type="project" value="UniProtKB-KW"/>
</dbReference>
<dbReference type="InterPro" id="IPR029056">
    <property type="entry name" value="Ribokinase-like"/>
</dbReference>
<keyword evidence="7" id="KW-1185">Reference proteome</keyword>
<dbReference type="PROSITE" id="PS00583">
    <property type="entry name" value="PFKB_KINASES_1"/>
    <property type="match status" value="1"/>
</dbReference>
<feature type="domain" description="Carbohydrate kinase PfkB" evidence="5">
    <location>
        <begin position="18"/>
        <end position="280"/>
    </location>
</feature>
<reference evidence="7" key="1">
    <citation type="journal article" date="2019" name="Int. J. Syst. Evol. Microbiol.">
        <title>The Global Catalogue of Microorganisms (GCM) 10K type strain sequencing project: providing services to taxonomists for standard genome sequencing and annotation.</title>
        <authorList>
            <consortium name="The Broad Institute Genomics Platform"/>
            <consortium name="The Broad Institute Genome Sequencing Center for Infectious Disease"/>
            <person name="Wu L."/>
            <person name="Ma J."/>
        </authorList>
    </citation>
    <scope>NUCLEOTIDE SEQUENCE [LARGE SCALE GENOMIC DNA]</scope>
    <source>
        <strain evidence="7">JCM 14718</strain>
    </source>
</reference>
<proteinExistence type="inferred from homology"/>
<gene>
    <name evidence="6" type="ORF">GCM10009765_77830</name>
</gene>
<evidence type="ECO:0000256" key="2">
    <source>
        <dbReference type="ARBA" id="ARBA00022679"/>
    </source>
</evidence>
<dbReference type="InterPro" id="IPR002139">
    <property type="entry name" value="Ribo/fructo_kinase"/>
</dbReference>
<dbReference type="EMBL" id="BAAANY010000042">
    <property type="protein sequence ID" value="GAA1717779.1"/>
    <property type="molecule type" value="Genomic_DNA"/>
</dbReference>
<dbReference type="Gene3D" id="3.40.1190.20">
    <property type="match status" value="1"/>
</dbReference>
<accession>A0ABP4V7R2</accession>
<evidence type="ECO:0000256" key="1">
    <source>
        <dbReference type="ARBA" id="ARBA00010688"/>
    </source>
</evidence>
<dbReference type="InterPro" id="IPR002173">
    <property type="entry name" value="Carboh/pur_kinase_PfkB_CS"/>
</dbReference>
<evidence type="ECO:0000313" key="6">
    <source>
        <dbReference type="EMBL" id="GAA1717779.1"/>
    </source>
</evidence>
<organism evidence="6 7">
    <name type="scientific">Fodinicola feengrottensis</name>
    <dbReference type="NCBI Taxonomy" id="435914"/>
    <lineage>
        <taxon>Bacteria</taxon>
        <taxon>Bacillati</taxon>
        <taxon>Actinomycetota</taxon>
        <taxon>Actinomycetes</taxon>
        <taxon>Mycobacteriales</taxon>
        <taxon>Fodinicola</taxon>
    </lineage>
</organism>
<dbReference type="Pfam" id="PF00294">
    <property type="entry name" value="PfkB"/>
    <property type="match status" value="1"/>
</dbReference>
<dbReference type="PANTHER" id="PTHR10584">
    <property type="entry name" value="SUGAR KINASE"/>
    <property type="match status" value="1"/>
</dbReference>
<evidence type="ECO:0000256" key="4">
    <source>
        <dbReference type="RuleBase" id="RU003704"/>
    </source>
</evidence>
<dbReference type="Proteomes" id="UP001500618">
    <property type="component" value="Unassembled WGS sequence"/>
</dbReference>
<dbReference type="PANTHER" id="PTHR10584:SF166">
    <property type="entry name" value="RIBOKINASE"/>
    <property type="match status" value="1"/>
</dbReference>
<dbReference type="PROSITE" id="PS00584">
    <property type="entry name" value="PFKB_KINASES_2"/>
    <property type="match status" value="1"/>
</dbReference>
<dbReference type="PRINTS" id="PR00990">
    <property type="entry name" value="RIBOKINASE"/>
</dbReference>
<dbReference type="SUPFAM" id="SSF53613">
    <property type="entry name" value="Ribokinase-like"/>
    <property type="match status" value="1"/>
</dbReference>
<keyword evidence="3 4" id="KW-0418">Kinase</keyword>